<dbReference type="PANTHER" id="PTHR33064:SF37">
    <property type="entry name" value="RIBONUCLEASE H"/>
    <property type="match status" value="1"/>
</dbReference>
<keyword evidence="3" id="KW-1185">Reference proteome</keyword>
<evidence type="ECO:0000313" key="2">
    <source>
        <dbReference type="EMBL" id="KII63254.1"/>
    </source>
</evidence>
<dbReference type="InterPro" id="IPR051320">
    <property type="entry name" value="Viral_Replic_Matur_Polypro"/>
</dbReference>
<dbReference type="InterPro" id="IPR043502">
    <property type="entry name" value="DNA/RNA_pol_sf"/>
</dbReference>
<dbReference type="PANTHER" id="PTHR33064">
    <property type="entry name" value="POL PROTEIN"/>
    <property type="match status" value="1"/>
</dbReference>
<dbReference type="Gene3D" id="3.10.10.10">
    <property type="entry name" value="HIV Type 1 Reverse Transcriptase, subunit A, domain 1"/>
    <property type="match status" value="1"/>
</dbReference>
<dbReference type="Pfam" id="PF17919">
    <property type="entry name" value="RT_RNaseH_2"/>
    <property type="match status" value="1"/>
</dbReference>
<evidence type="ECO:0000313" key="3">
    <source>
        <dbReference type="Proteomes" id="UP000031668"/>
    </source>
</evidence>
<gene>
    <name evidence="2" type="ORF">RF11_03958</name>
</gene>
<dbReference type="SUPFAM" id="SSF56672">
    <property type="entry name" value="DNA/RNA polymerases"/>
    <property type="match status" value="1"/>
</dbReference>
<proteinExistence type="predicted"/>
<name>A0A0C2MFV0_THEKT</name>
<evidence type="ECO:0000259" key="1">
    <source>
        <dbReference type="Pfam" id="PF17919"/>
    </source>
</evidence>
<dbReference type="InterPro" id="IPR041577">
    <property type="entry name" value="RT_RNaseH_2"/>
</dbReference>
<dbReference type="Gene3D" id="3.30.70.270">
    <property type="match status" value="1"/>
</dbReference>
<accession>A0A0C2MFV0</accession>
<dbReference type="Proteomes" id="UP000031668">
    <property type="component" value="Unassembled WGS sequence"/>
</dbReference>
<dbReference type="EMBL" id="JWZT01004756">
    <property type="protein sequence ID" value="KII63254.1"/>
    <property type="molecule type" value="Genomic_DNA"/>
</dbReference>
<protein>
    <recommendedName>
        <fullName evidence="1">Reverse transcriptase/retrotransposon-derived protein RNase H-like domain-containing protein</fullName>
    </recommendedName>
</protein>
<dbReference type="InterPro" id="IPR043128">
    <property type="entry name" value="Rev_trsase/Diguanyl_cyclase"/>
</dbReference>
<dbReference type="OrthoDB" id="41323at2759"/>
<feature type="domain" description="Reverse transcriptase/retrotransposon-derived protein RNase H-like" evidence="1">
    <location>
        <begin position="154"/>
        <end position="198"/>
    </location>
</feature>
<dbReference type="OMA" id="WTADISI"/>
<sequence>MVNSSYGAKTSGSWRPCGDYRRLNVVANNPGSEIYSKVDLLRGHYHILVAKADIPKTANESQTFQRLVYSLRQKRPFVYIYLDDVQSIRNFPKPTYTKQLQRFSGMVNFYNRFVPHAAKLMQPLYRALKQTRELLSWTPAIDELFILVRCTAKALMTDASNTAIRALREQQIGGIWQPLAFFSKQLSQAEQKYSTFDR</sequence>
<organism evidence="2 3">
    <name type="scientific">Thelohanellus kitauei</name>
    <name type="common">Myxosporean</name>
    <dbReference type="NCBI Taxonomy" id="669202"/>
    <lineage>
        <taxon>Eukaryota</taxon>
        <taxon>Metazoa</taxon>
        <taxon>Cnidaria</taxon>
        <taxon>Myxozoa</taxon>
        <taxon>Myxosporea</taxon>
        <taxon>Bivalvulida</taxon>
        <taxon>Platysporina</taxon>
        <taxon>Myxobolidae</taxon>
        <taxon>Thelohanellus</taxon>
    </lineage>
</organism>
<comment type="caution">
    <text evidence="2">The sequence shown here is derived from an EMBL/GenBank/DDBJ whole genome shotgun (WGS) entry which is preliminary data.</text>
</comment>
<reference evidence="2 3" key="1">
    <citation type="journal article" date="2014" name="Genome Biol. Evol.">
        <title>The genome of the myxosporean Thelohanellus kitauei shows adaptations to nutrient acquisition within its fish host.</title>
        <authorList>
            <person name="Yang Y."/>
            <person name="Xiong J."/>
            <person name="Zhou Z."/>
            <person name="Huo F."/>
            <person name="Miao W."/>
            <person name="Ran C."/>
            <person name="Liu Y."/>
            <person name="Zhang J."/>
            <person name="Feng J."/>
            <person name="Wang M."/>
            <person name="Wang M."/>
            <person name="Wang L."/>
            <person name="Yao B."/>
        </authorList>
    </citation>
    <scope>NUCLEOTIDE SEQUENCE [LARGE SCALE GENOMIC DNA]</scope>
    <source>
        <strain evidence="2">Wuqing</strain>
    </source>
</reference>
<dbReference type="AlphaFoldDB" id="A0A0C2MFV0"/>